<sequence>MSAIEMLGRAQQILTTPTAGGLSPRMAAFLARQALEEIIEQRCGALGAAASGATTRSKLLILRALDEPEVADAAALAWNRLSNACHLHAYEMQPSVAEVEQLCGVVAELVL</sequence>
<dbReference type="RefSeq" id="WP_163765337.1">
    <property type="nucleotide sequence ID" value="NZ_AP022598.1"/>
</dbReference>
<evidence type="ECO:0000313" key="2">
    <source>
        <dbReference type="Proteomes" id="UP000466554"/>
    </source>
</evidence>
<name>A0A7I7TYS9_MYCPF</name>
<protein>
    <submittedName>
        <fullName evidence="1">Uncharacterized protein</fullName>
    </submittedName>
</protein>
<dbReference type="AlphaFoldDB" id="A0A7I7TYS9"/>
<dbReference type="EMBL" id="AP022598">
    <property type="protein sequence ID" value="BBY73579.1"/>
    <property type="molecule type" value="Genomic_DNA"/>
</dbReference>
<evidence type="ECO:0000313" key="1">
    <source>
        <dbReference type="EMBL" id="BBY73579.1"/>
    </source>
</evidence>
<dbReference type="Proteomes" id="UP000466554">
    <property type="component" value="Chromosome"/>
</dbReference>
<reference evidence="1 2" key="1">
    <citation type="journal article" date="2019" name="Emerg. Microbes Infect.">
        <title>Comprehensive subspecies identification of 175 nontuberculous mycobacteria species based on 7547 genomic profiles.</title>
        <authorList>
            <person name="Matsumoto Y."/>
            <person name="Kinjo T."/>
            <person name="Motooka D."/>
            <person name="Nabeya D."/>
            <person name="Jung N."/>
            <person name="Uechi K."/>
            <person name="Horii T."/>
            <person name="Iida T."/>
            <person name="Fujita J."/>
            <person name="Nakamura S."/>
        </authorList>
    </citation>
    <scope>NUCLEOTIDE SEQUENCE [LARGE SCALE GENOMIC DNA]</scope>
    <source>
        <strain evidence="1 2">JCM 6367</strain>
    </source>
</reference>
<proteinExistence type="predicted"/>
<gene>
    <name evidence="1" type="ORF">MPRF_04780</name>
</gene>
<organism evidence="1 2">
    <name type="scientific">Mycolicibacterium parafortuitum</name>
    <name type="common">Mycobacterium parafortuitum</name>
    <dbReference type="NCBI Taxonomy" id="39692"/>
    <lineage>
        <taxon>Bacteria</taxon>
        <taxon>Bacillati</taxon>
        <taxon>Actinomycetota</taxon>
        <taxon>Actinomycetes</taxon>
        <taxon>Mycobacteriales</taxon>
        <taxon>Mycobacteriaceae</taxon>
        <taxon>Mycolicibacterium</taxon>
    </lineage>
</organism>
<accession>A0A7I7TYS9</accession>